<protein>
    <recommendedName>
        <fullName evidence="3 6">Alanine dehydrogenase</fullName>
        <ecNumber evidence="3 6">1.4.1.1</ecNumber>
    </recommendedName>
</protein>
<dbReference type="OrthoDB" id="9804592at2"/>
<feature type="binding site" evidence="9">
    <location>
        <position position="219"/>
    </location>
    <ligand>
        <name>NAD(+)</name>
        <dbReference type="ChEBI" id="CHEBI:57540"/>
    </ligand>
</feature>
<dbReference type="EC" id="1.4.1.1" evidence="3 6"/>
<dbReference type="KEGG" id="pnp:IJ22_07250"/>
<feature type="active site" description="Proton donor/acceptor" evidence="7">
    <location>
        <position position="95"/>
    </location>
</feature>
<evidence type="ECO:0000256" key="8">
    <source>
        <dbReference type="PIRSR" id="PIRSR000183-2"/>
    </source>
</evidence>
<dbReference type="InterPro" id="IPR036291">
    <property type="entry name" value="NAD(P)-bd_dom_sf"/>
</dbReference>
<feature type="binding site" evidence="9">
    <location>
        <begin position="298"/>
        <end position="301"/>
    </location>
    <ligand>
        <name>NAD(+)</name>
        <dbReference type="ChEBI" id="CHEBI:57540"/>
    </ligand>
</feature>
<dbReference type="GO" id="GO:0000166">
    <property type="term" value="F:nucleotide binding"/>
    <property type="evidence" value="ECO:0007669"/>
    <property type="project" value="UniProtKB-KW"/>
</dbReference>
<dbReference type="SMART" id="SM01002">
    <property type="entry name" value="AlaDh_PNT_C"/>
    <property type="match status" value="1"/>
</dbReference>
<dbReference type="AlphaFoldDB" id="A0A0U2W0S7"/>
<keyword evidence="9" id="KW-0547">Nucleotide-binding</keyword>
<comment type="pathway">
    <text evidence="1">Amino-acid degradation; L-alanine degradation via dehydrogenase pathway; NH(3) and pyruvate from L-alanine: step 1/1.</text>
</comment>
<feature type="active site" description="Proton donor/acceptor" evidence="7">
    <location>
        <position position="269"/>
    </location>
</feature>
<dbReference type="GO" id="GO:0000286">
    <property type="term" value="F:alanine dehydrogenase activity"/>
    <property type="evidence" value="ECO:0007669"/>
    <property type="project" value="UniProtKB-UniRule"/>
</dbReference>
<gene>
    <name evidence="12" type="ORF">IJ22_07250</name>
</gene>
<feature type="binding site" evidence="9">
    <location>
        <position position="133"/>
    </location>
    <ligand>
        <name>NAD(+)</name>
        <dbReference type="ChEBI" id="CHEBI:57540"/>
    </ligand>
</feature>
<feature type="binding site" evidence="9">
    <location>
        <begin position="238"/>
        <end position="239"/>
    </location>
    <ligand>
        <name>NAD(+)</name>
        <dbReference type="ChEBI" id="CHEBI:57540"/>
    </ligand>
</feature>
<reference evidence="13" key="1">
    <citation type="submission" date="2015-12" db="EMBL/GenBank/DDBJ databases">
        <title>Complete genome sequences of two moderately thermophilic Paenibacillus species.</title>
        <authorList>
            <person name="Butler R.III."/>
            <person name="Wang J."/>
            <person name="Stark B.C."/>
            <person name="Pombert J.-F."/>
        </authorList>
    </citation>
    <scope>NUCLEOTIDE SEQUENCE [LARGE SCALE GENOMIC DNA]</scope>
    <source>
        <strain evidence="13">32O-Y</strain>
    </source>
</reference>
<name>A0A0U2W0S7_9BACL</name>
<dbReference type="GO" id="GO:0042853">
    <property type="term" value="P:L-alanine catabolic process"/>
    <property type="evidence" value="ECO:0007669"/>
    <property type="project" value="UniProtKB-UniPathway"/>
</dbReference>
<keyword evidence="5 6" id="KW-0520">NAD</keyword>
<evidence type="ECO:0000256" key="5">
    <source>
        <dbReference type="ARBA" id="ARBA00023027"/>
    </source>
</evidence>
<dbReference type="PROSITE" id="PS00837">
    <property type="entry name" value="ALADH_PNT_2"/>
    <property type="match status" value="1"/>
</dbReference>
<feature type="binding site" evidence="9">
    <location>
        <position position="202"/>
    </location>
    <ligand>
        <name>NAD(+)</name>
        <dbReference type="ChEBI" id="CHEBI:57540"/>
    </ligand>
</feature>
<evidence type="ECO:0000313" key="12">
    <source>
        <dbReference type="EMBL" id="ALS21109.1"/>
    </source>
</evidence>
<feature type="domain" description="Alanine dehydrogenase/pyridine nucleotide transhydrogenase NAD(H)-binding" evidence="10">
    <location>
        <begin position="148"/>
        <end position="297"/>
    </location>
</feature>
<dbReference type="STRING" id="162209.IJ22_07250"/>
<feature type="binding site" evidence="9">
    <location>
        <position position="279"/>
    </location>
    <ligand>
        <name>NAD(+)</name>
        <dbReference type="ChEBI" id="CHEBI:57540"/>
    </ligand>
</feature>
<comment type="similarity">
    <text evidence="2 6">Belongs to the AlaDH/PNT family.</text>
</comment>
<dbReference type="InterPro" id="IPR008141">
    <property type="entry name" value="Ala_DH"/>
</dbReference>
<keyword evidence="13" id="KW-1185">Reference proteome</keyword>
<evidence type="ECO:0000259" key="11">
    <source>
        <dbReference type="SMART" id="SM01003"/>
    </source>
</evidence>
<feature type="binding site" evidence="9">
    <location>
        <begin position="266"/>
        <end position="269"/>
    </location>
    <ligand>
        <name>NAD(+)</name>
        <dbReference type="ChEBI" id="CHEBI:57540"/>
    </ligand>
</feature>
<feature type="binding site" evidence="9">
    <location>
        <position position="197"/>
    </location>
    <ligand>
        <name>NAD(+)</name>
        <dbReference type="ChEBI" id="CHEBI:57540"/>
    </ligand>
</feature>
<dbReference type="Proteomes" id="UP000061660">
    <property type="component" value="Chromosome"/>
</dbReference>
<dbReference type="Gene3D" id="3.40.50.720">
    <property type="entry name" value="NAD(P)-binding Rossmann-like Domain"/>
    <property type="match status" value="2"/>
</dbReference>
<feature type="binding site" evidence="8">
    <location>
        <position position="15"/>
    </location>
    <ligand>
        <name>substrate</name>
    </ligand>
</feature>
<evidence type="ECO:0000313" key="13">
    <source>
        <dbReference type="Proteomes" id="UP000061660"/>
    </source>
</evidence>
<organism evidence="12 13">
    <name type="scientific">Paenibacillus naphthalenovorans</name>
    <dbReference type="NCBI Taxonomy" id="162209"/>
    <lineage>
        <taxon>Bacteria</taxon>
        <taxon>Bacillati</taxon>
        <taxon>Bacillota</taxon>
        <taxon>Bacilli</taxon>
        <taxon>Bacillales</taxon>
        <taxon>Paenibacillaceae</taxon>
        <taxon>Paenibacillus</taxon>
    </lineage>
</organism>
<dbReference type="CDD" id="cd05305">
    <property type="entry name" value="L-AlaDH"/>
    <property type="match status" value="1"/>
</dbReference>
<dbReference type="Pfam" id="PF01262">
    <property type="entry name" value="AlaDh_PNT_C"/>
    <property type="match status" value="1"/>
</dbReference>
<evidence type="ECO:0000256" key="6">
    <source>
        <dbReference type="PIRNR" id="PIRNR000183"/>
    </source>
</evidence>
<sequence length="372" mass="39529">MIISVPREIKNNENRVAITPAGVSTLVQAGHQVKIETRAGIGSGFADEDYAAAGAKIVQTAEDAWEADMVMKVKEPLPEEYRYFRQHLILFTYLHLAPLPDLTKALLDNAVTGIAYETIQLDNGELPLLQPMSEVAGRMAVQVGAHYLEKASGGKGVLLGGVPGVLPGRVTIIGGGIVGINAAKIAAGMGAQVTLLDINPSRLRYLDEIFNGRIRLLMSHPYNIAQAVKDSDLVIGAVLIPGARSPRLVTEEMVKQMEPGSVIVDVAIDQGGSIETIDRATTHDEPTYTKHGVIHYAVSNMPGAVARTSTLALANATTPYALQIANDGFKGAIAKNKAIARGVNTLDGKITFKGVAEALGYPFSEVEKMISA</sequence>
<dbReference type="PATRIC" id="fig|162209.4.peg.770"/>
<dbReference type="PANTHER" id="PTHR42795:SF1">
    <property type="entry name" value="ALANINE DEHYDROGENASE"/>
    <property type="match status" value="1"/>
</dbReference>
<dbReference type="InterPro" id="IPR007886">
    <property type="entry name" value="AlaDH/PNT_N"/>
</dbReference>
<dbReference type="InterPro" id="IPR007698">
    <property type="entry name" value="AlaDH/PNT_NAD(H)-bd"/>
</dbReference>
<evidence type="ECO:0000256" key="7">
    <source>
        <dbReference type="PIRSR" id="PIRSR000183-1"/>
    </source>
</evidence>
<proteinExistence type="inferred from homology"/>
<evidence type="ECO:0000256" key="2">
    <source>
        <dbReference type="ARBA" id="ARBA00005689"/>
    </source>
</evidence>
<dbReference type="InterPro" id="IPR008143">
    <property type="entry name" value="Ala_DH/PNT_CS2"/>
</dbReference>
<dbReference type="SMART" id="SM01003">
    <property type="entry name" value="AlaDh_PNT_N"/>
    <property type="match status" value="1"/>
</dbReference>
<feature type="domain" description="Alanine dehydrogenase/pyridine nucleotide transhydrogenase N-terminal" evidence="11">
    <location>
        <begin position="4"/>
        <end position="136"/>
    </location>
</feature>
<dbReference type="EMBL" id="CP013652">
    <property type="protein sequence ID" value="ALS21109.1"/>
    <property type="molecule type" value="Genomic_DNA"/>
</dbReference>
<feature type="binding site" evidence="8">
    <location>
        <position position="74"/>
    </location>
    <ligand>
        <name>substrate</name>
    </ligand>
</feature>
<accession>A0A0U2W0S7</accession>
<dbReference type="PIRSF" id="PIRSF000183">
    <property type="entry name" value="Alanine_dh"/>
    <property type="match status" value="1"/>
</dbReference>
<dbReference type="SUPFAM" id="SSF52283">
    <property type="entry name" value="Formate/glycerate dehydrogenase catalytic domain-like"/>
    <property type="match status" value="1"/>
</dbReference>
<evidence type="ECO:0000256" key="9">
    <source>
        <dbReference type="PIRSR" id="PIRSR000183-3"/>
    </source>
</evidence>
<dbReference type="FunFam" id="3.40.50.720:FF:000049">
    <property type="entry name" value="Alanine dehydrogenase"/>
    <property type="match status" value="1"/>
</dbReference>
<dbReference type="PANTHER" id="PTHR42795">
    <property type="entry name" value="ALANINE DEHYDROGENASE"/>
    <property type="match status" value="1"/>
</dbReference>
<dbReference type="GO" id="GO:0005886">
    <property type="term" value="C:plasma membrane"/>
    <property type="evidence" value="ECO:0007669"/>
    <property type="project" value="TreeGrafter"/>
</dbReference>
<dbReference type="RefSeq" id="WP_054817989.1">
    <property type="nucleotide sequence ID" value="NZ_CP013652.1"/>
</dbReference>
<comment type="catalytic activity">
    <reaction evidence="6">
        <text>L-alanine + NAD(+) + H2O = pyruvate + NH4(+) + NADH + H(+)</text>
        <dbReference type="Rhea" id="RHEA:18405"/>
        <dbReference type="ChEBI" id="CHEBI:15361"/>
        <dbReference type="ChEBI" id="CHEBI:15377"/>
        <dbReference type="ChEBI" id="CHEBI:15378"/>
        <dbReference type="ChEBI" id="CHEBI:28938"/>
        <dbReference type="ChEBI" id="CHEBI:57540"/>
        <dbReference type="ChEBI" id="CHEBI:57945"/>
        <dbReference type="ChEBI" id="CHEBI:57972"/>
        <dbReference type="EC" id="1.4.1.1"/>
    </reaction>
</comment>
<evidence type="ECO:0000256" key="4">
    <source>
        <dbReference type="ARBA" id="ARBA00023002"/>
    </source>
</evidence>
<keyword evidence="4 6" id="KW-0560">Oxidoreductase</keyword>
<dbReference type="UniPathway" id="UPA00527">
    <property type="reaction ID" value="UER00585"/>
</dbReference>
<evidence type="ECO:0000259" key="10">
    <source>
        <dbReference type="SMART" id="SM01002"/>
    </source>
</evidence>
<evidence type="ECO:0000256" key="1">
    <source>
        <dbReference type="ARBA" id="ARBA00005206"/>
    </source>
</evidence>
<reference evidence="12 13" key="2">
    <citation type="journal article" date="2016" name="Genome Announc.">
        <title>Complete Genome Sequences of Two Interactive Moderate Thermophiles, Paenibacillus napthalenovorans 32O-Y and Paenibacillus sp. 32O-W.</title>
        <authorList>
            <person name="Butler R.R.III."/>
            <person name="Wang J."/>
            <person name="Stark B.C."/>
            <person name="Pombert J.F."/>
        </authorList>
    </citation>
    <scope>NUCLEOTIDE SEQUENCE [LARGE SCALE GENOMIC DNA]</scope>
    <source>
        <strain evidence="12 13">32O-Y</strain>
    </source>
</reference>
<evidence type="ECO:0000256" key="3">
    <source>
        <dbReference type="ARBA" id="ARBA00012897"/>
    </source>
</evidence>
<dbReference type="Pfam" id="PF05222">
    <property type="entry name" value="AlaDh_PNT_N"/>
    <property type="match status" value="1"/>
</dbReference>
<dbReference type="NCBIfam" id="TIGR00518">
    <property type="entry name" value="alaDH"/>
    <property type="match status" value="1"/>
</dbReference>
<dbReference type="SUPFAM" id="SSF51735">
    <property type="entry name" value="NAD(P)-binding Rossmann-fold domains"/>
    <property type="match status" value="1"/>
</dbReference>